<keyword evidence="1" id="KW-0677">Repeat</keyword>
<dbReference type="AlphaFoldDB" id="A0A812MEN6"/>
<evidence type="ECO:0000256" key="2">
    <source>
        <dbReference type="ARBA" id="ARBA00023043"/>
    </source>
</evidence>
<dbReference type="OrthoDB" id="194358at2759"/>
<sequence length="352" mass="38193">MHEQDRASEKAAVARIFGFVYASRQETCKDDFQPRQAVHIASGELDAAGDSALHLAVTGGHLVFTQELLAASCEVQARDHRGRTPLHVAAMEGSPELALELMTAGADANDRDEWNQTALHWASMAHSPDLVSVLLDGGADPLLRDSFGRTAAFMAAEQGKLEHLQLLLGKAPSAATIPNNEYWTPLHVASFGLQTVKNFTKPLKFLESVKMLLANKAEVDAKDENCRTALHRAAQAGSCEQLEALLAAGANVLSADECRWTPLHYASQEGHIRIAKLLLNAKADAEPKQPACLTPLAVATEQNQVKMVEFLLKHGADPHTRAKGLHSPLMMARSDPKKYSDILALLELGFIH</sequence>
<dbReference type="SMART" id="SM00248">
    <property type="entry name" value="ANK"/>
    <property type="match status" value="8"/>
</dbReference>
<accession>A0A812MEN6</accession>
<evidence type="ECO:0000313" key="4">
    <source>
        <dbReference type="EMBL" id="CAE7266017.1"/>
    </source>
</evidence>
<dbReference type="PROSITE" id="PS50297">
    <property type="entry name" value="ANK_REP_REGION"/>
    <property type="match status" value="6"/>
</dbReference>
<dbReference type="Proteomes" id="UP000649617">
    <property type="component" value="Unassembled WGS sequence"/>
</dbReference>
<feature type="repeat" description="ANK" evidence="3">
    <location>
        <begin position="225"/>
        <end position="257"/>
    </location>
</feature>
<proteinExistence type="predicted"/>
<keyword evidence="2 3" id="KW-0040">ANK repeat</keyword>
<dbReference type="Pfam" id="PF00023">
    <property type="entry name" value="Ank"/>
    <property type="match status" value="1"/>
</dbReference>
<name>A0A812MEN6_SYMPI</name>
<dbReference type="InterPro" id="IPR036770">
    <property type="entry name" value="Ankyrin_rpt-contain_sf"/>
</dbReference>
<feature type="repeat" description="ANK" evidence="3">
    <location>
        <begin position="294"/>
        <end position="323"/>
    </location>
</feature>
<feature type="repeat" description="ANK" evidence="3">
    <location>
        <begin position="48"/>
        <end position="80"/>
    </location>
</feature>
<dbReference type="InterPro" id="IPR002110">
    <property type="entry name" value="Ankyrin_rpt"/>
</dbReference>
<keyword evidence="5" id="KW-1185">Reference proteome</keyword>
<evidence type="ECO:0000313" key="5">
    <source>
        <dbReference type="Proteomes" id="UP000649617"/>
    </source>
</evidence>
<dbReference type="Pfam" id="PF12796">
    <property type="entry name" value="Ank_2"/>
    <property type="match status" value="2"/>
</dbReference>
<dbReference type="EMBL" id="CAJNIZ010008301">
    <property type="protein sequence ID" value="CAE7266017.1"/>
    <property type="molecule type" value="Genomic_DNA"/>
</dbReference>
<organism evidence="4 5">
    <name type="scientific">Symbiodinium pilosum</name>
    <name type="common">Dinoflagellate</name>
    <dbReference type="NCBI Taxonomy" id="2952"/>
    <lineage>
        <taxon>Eukaryota</taxon>
        <taxon>Sar</taxon>
        <taxon>Alveolata</taxon>
        <taxon>Dinophyceae</taxon>
        <taxon>Suessiales</taxon>
        <taxon>Symbiodiniaceae</taxon>
        <taxon>Symbiodinium</taxon>
    </lineage>
</organism>
<dbReference type="SUPFAM" id="SSF48403">
    <property type="entry name" value="Ankyrin repeat"/>
    <property type="match status" value="1"/>
</dbReference>
<reference evidence="4" key="1">
    <citation type="submission" date="2021-02" db="EMBL/GenBank/DDBJ databases">
        <authorList>
            <person name="Dougan E. K."/>
            <person name="Rhodes N."/>
            <person name="Thang M."/>
            <person name="Chan C."/>
        </authorList>
    </citation>
    <scope>NUCLEOTIDE SEQUENCE</scope>
</reference>
<feature type="repeat" description="ANK" evidence="3">
    <location>
        <begin position="81"/>
        <end position="113"/>
    </location>
</feature>
<dbReference type="PRINTS" id="PR01415">
    <property type="entry name" value="ANKYRIN"/>
</dbReference>
<comment type="caution">
    <text evidence="4">The sequence shown here is derived from an EMBL/GenBank/DDBJ whole genome shotgun (WGS) entry which is preliminary data.</text>
</comment>
<evidence type="ECO:0000256" key="3">
    <source>
        <dbReference type="PROSITE-ProRule" id="PRU00023"/>
    </source>
</evidence>
<feature type="repeat" description="ANK" evidence="3">
    <location>
        <begin position="114"/>
        <end position="146"/>
    </location>
</feature>
<dbReference type="PROSITE" id="PS50088">
    <property type="entry name" value="ANK_REPEAT"/>
    <property type="match status" value="6"/>
</dbReference>
<dbReference type="PANTHER" id="PTHR24198:SF165">
    <property type="entry name" value="ANKYRIN REPEAT-CONTAINING PROTEIN-RELATED"/>
    <property type="match status" value="1"/>
</dbReference>
<dbReference type="Gene3D" id="1.25.40.20">
    <property type="entry name" value="Ankyrin repeat-containing domain"/>
    <property type="match status" value="3"/>
</dbReference>
<gene>
    <name evidence="4" type="primary">ANKRD52</name>
    <name evidence="4" type="ORF">SPIL2461_LOCUS5743</name>
</gene>
<dbReference type="PANTHER" id="PTHR24198">
    <property type="entry name" value="ANKYRIN REPEAT AND PROTEIN KINASE DOMAIN-CONTAINING PROTEIN"/>
    <property type="match status" value="1"/>
</dbReference>
<evidence type="ECO:0000256" key="1">
    <source>
        <dbReference type="ARBA" id="ARBA00022737"/>
    </source>
</evidence>
<feature type="repeat" description="ANK" evidence="3">
    <location>
        <begin position="261"/>
        <end position="290"/>
    </location>
</feature>
<protein>
    <submittedName>
        <fullName evidence="4">ANKRD52 protein</fullName>
    </submittedName>
</protein>